<dbReference type="InterPro" id="IPR006076">
    <property type="entry name" value="FAD-dep_OxRdtase"/>
</dbReference>
<dbReference type="Proteomes" id="UP000242367">
    <property type="component" value="Unassembled WGS sequence"/>
</dbReference>
<dbReference type="PROSITE" id="PS00978">
    <property type="entry name" value="FAD_G3PDH_2"/>
    <property type="match status" value="1"/>
</dbReference>
<comment type="similarity">
    <text evidence="3">Belongs to the FAD-dependent glycerol-3-phosphate dehydrogenase family.</text>
</comment>
<dbReference type="SUPFAM" id="SSF51905">
    <property type="entry name" value="FAD/NAD(P)-binding domain"/>
    <property type="match status" value="1"/>
</dbReference>
<comment type="cofactor">
    <cofactor evidence="1">
        <name>FAD</name>
        <dbReference type="ChEBI" id="CHEBI:57692"/>
    </cofactor>
</comment>
<keyword evidence="9 14" id="KW-0560">Oxidoreductase</keyword>
<comment type="caution">
    <text evidence="14">The sequence shown here is derived from an EMBL/GenBank/DDBJ whole genome shotgun (WGS) entry which is preliminary data.</text>
</comment>
<dbReference type="AlphaFoldDB" id="A0A2P4UJU3"/>
<dbReference type="Pfam" id="PF16901">
    <property type="entry name" value="DAO_C"/>
    <property type="match status" value="1"/>
</dbReference>
<proteinExistence type="inferred from homology"/>
<dbReference type="GO" id="GO:0004368">
    <property type="term" value="F:glycerol-3-phosphate dehydrogenase (quinone) activity"/>
    <property type="evidence" value="ECO:0007669"/>
    <property type="project" value="UniProtKB-EC"/>
</dbReference>
<feature type="domain" description="Alpha-glycerophosphate oxidase C-terminal" evidence="13">
    <location>
        <begin position="413"/>
        <end position="538"/>
    </location>
</feature>
<dbReference type="InterPro" id="IPR036188">
    <property type="entry name" value="FAD/NAD-bd_sf"/>
</dbReference>
<dbReference type="Gene3D" id="3.30.9.10">
    <property type="entry name" value="D-Amino Acid Oxidase, subunit A, domain 2"/>
    <property type="match status" value="1"/>
</dbReference>
<evidence type="ECO:0000256" key="5">
    <source>
        <dbReference type="ARBA" id="ARBA00022490"/>
    </source>
</evidence>
<evidence type="ECO:0000313" key="14">
    <source>
        <dbReference type="EMBL" id="POM25320.1"/>
    </source>
</evidence>
<keyword evidence="6" id="KW-0285">Flavoprotein</keyword>
<reference evidence="14 15" key="1">
    <citation type="journal article" date="2017" name="Chemistry">
        <title>Isolation, Biosynthesis and Chemical Modifications of Rubterolones A-F: Rare Tropolone Alkaloids from Actinomadura sp. 5-2.</title>
        <authorList>
            <person name="Guo H."/>
            <person name="Benndorf R."/>
            <person name="Leichnitz D."/>
            <person name="Klassen J.L."/>
            <person name="Vollmers J."/>
            <person name="Gorls H."/>
            <person name="Steinacker M."/>
            <person name="Weigel C."/>
            <person name="Dahse H.M."/>
            <person name="Kaster A.K."/>
            <person name="de Beer Z.W."/>
            <person name="Poulsen M."/>
            <person name="Beemelmanns C."/>
        </authorList>
    </citation>
    <scope>NUCLEOTIDE SEQUENCE [LARGE SCALE GENOMIC DNA]</scope>
    <source>
        <strain evidence="14 15">5-2</strain>
    </source>
</reference>
<dbReference type="RefSeq" id="WP_103564332.1">
    <property type="nucleotide sequence ID" value="NZ_MTBP01000002.1"/>
</dbReference>
<evidence type="ECO:0000256" key="7">
    <source>
        <dbReference type="ARBA" id="ARBA00022798"/>
    </source>
</evidence>
<evidence type="ECO:0000256" key="2">
    <source>
        <dbReference type="ARBA" id="ARBA00004496"/>
    </source>
</evidence>
<dbReference type="FunFam" id="1.10.8.870:FF:000003">
    <property type="entry name" value="Glycerol-3-phosphate dehydrogenase"/>
    <property type="match status" value="1"/>
</dbReference>
<evidence type="ECO:0000256" key="10">
    <source>
        <dbReference type="ARBA" id="ARBA00049055"/>
    </source>
</evidence>
<gene>
    <name evidence="14" type="primary">glpD_1</name>
    <name evidence="14" type="ORF">BTM25_39640</name>
</gene>
<protein>
    <recommendedName>
        <fullName evidence="4">glycerol-3-phosphate dehydrogenase</fullName>
        <ecNumber evidence="4">1.1.5.3</ecNumber>
    </recommendedName>
</protein>
<dbReference type="InterPro" id="IPR038299">
    <property type="entry name" value="DAO_C_sf"/>
</dbReference>
<keyword evidence="15" id="KW-1185">Reference proteome</keyword>
<feature type="domain" description="FAD dependent oxidoreductase" evidence="12">
    <location>
        <begin position="33"/>
        <end position="391"/>
    </location>
</feature>
<dbReference type="PANTHER" id="PTHR11985:SF31">
    <property type="entry name" value="GLYCEROL-3-PHOSPHATE DEHYDROGENASE 2"/>
    <property type="match status" value="1"/>
</dbReference>
<evidence type="ECO:0000256" key="8">
    <source>
        <dbReference type="ARBA" id="ARBA00022827"/>
    </source>
</evidence>
<keyword evidence="5" id="KW-0963">Cytoplasm</keyword>
<feature type="region of interest" description="Disordered" evidence="11">
    <location>
        <begin position="551"/>
        <end position="578"/>
    </location>
</feature>
<dbReference type="InterPro" id="IPR000447">
    <property type="entry name" value="G3P_DH_FAD-dep"/>
</dbReference>
<evidence type="ECO:0000256" key="1">
    <source>
        <dbReference type="ARBA" id="ARBA00001974"/>
    </source>
</evidence>
<evidence type="ECO:0000259" key="12">
    <source>
        <dbReference type="Pfam" id="PF01266"/>
    </source>
</evidence>
<dbReference type="PRINTS" id="PR01001">
    <property type="entry name" value="FADG3PDH"/>
</dbReference>
<keyword evidence="8" id="KW-0274">FAD</keyword>
<comment type="subcellular location">
    <subcellularLocation>
        <location evidence="2">Cytoplasm</location>
    </subcellularLocation>
</comment>
<dbReference type="GO" id="GO:0005737">
    <property type="term" value="C:cytoplasm"/>
    <property type="evidence" value="ECO:0007669"/>
    <property type="project" value="UniProtKB-SubCell"/>
</dbReference>
<dbReference type="GO" id="GO:0006071">
    <property type="term" value="P:glycerol metabolic process"/>
    <property type="evidence" value="ECO:0007669"/>
    <property type="project" value="UniProtKB-KW"/>
</dbReference>
<evidence type="ECO:0000256" key="9">
    <source>
        <dbReference type="ARBA" id="ARBA00023002"/>
    </source>
</evidence>
<name>A0A2P4UJU3_9ACTN</name>
<evidence type="ECO:0000256" key="11">
    <source>
        <dbReference type="SAM" id="MobiDB-lite"/>
    </source>
</evidence>
<organism evidence="14 15">
    <name type="scientific">Actinomadura rubteroloni</name>
    <dbReference type="NCBI Taxonomy" id="1926885"/>
    <lineage>
        <taxon>Bacteria</taxon>
        <taxon>Bacillati</taxon>
        <taxon>Actinomycetota</taxon>
        <taxon>Actinomycetes</taxon>
        <taxon>Streptosporangiales</taxon>
        <taxon>Thermomonosporaceae</taxon>
        <taxon>Actinomadura</taxon>
    </lineage>
</organism>
<dbReference type="EC" id="1.1.5.3" evidence="4"/>
<dbReference type="EMBL" id="MTBP01000002">
    <property type="protein sequence ID" value="POM25320.1"/>
    <property type="molecule type" value="Genomic_DNA"/>
</dbReference>
<dbReference type="Gene3D" id="3.50.50.60">
    <property type="entry name" value="FAD/NAD(P)-binding domain"/>
    <property type="match status" value="1"/>
</dbReference>
<feature type="compositionally biased region" description="Basic and acidic residues" evidence="11">
    <location>
        <begin position="551"/>
        <end position="566"/>
    </location>
</feature>
<sequence>MTGSPVSGLGSARLGPAERAAALERMASGEEFDVVVVGAGIVGAGAALDAATRGLSVAVVEARDFASGTSSRSSKLIHGGLRYLEQFNFDLVREALTERGLLLQRIAPHLVRPVPFLLPTTHRVWERGYFGAGVALYDALAFQMGSTRGVPHHRHLTRRGALRLAPSLRKDAFTGAIQLWDAQVDDARFVMTALRTAAQFGARIASRTQCVGFLREGERVTGLRIRDLESDAVSEVRAKQVVNATGVWTDEIQQLVGGRGRIHVKASKGIHLVVPKDRIHSATGILLRTEKSVLFVIPWGRHWIIGTTDTAWDLDLAHPAASRADIDYVLEHVNTVLNTPLTHDDVEGVYAGLRPLLRGEREETSQLSREHVVAHPVPGLVLVAGGKYTTYRVMAKDAIDAVAHGLDGKVAESCTDRVALVGGEGFPAMWNSRHRLAARSGLHVARIEHLLRRYGTLVDDLLAMVAERPDLGRPLTGADDYLRAEIVYAASHEGARHLNDVLARRTRISIETWDRGVGVAEEAADLVAPVLGWSAAQRDREIEYYRKRIEAERASQSQDGDHEASASRRGAPDIVPTL</sequence>
<dbReference type="InterPro" id="IPR031656">
    <property type="entry name" value="DAO_C"/>
</dbReference>
<keyword evidence="7" id="KW-0319">Glycerol metabolism</keyword>
<evidence type="ECO:0000256" key="6">
    <source>
        <dbReference type="ARBA" id="ARBA00022630"/>
    </source>
</evidence>
<evidence type="ECO:0000256" key="4">
    <source>
        <dbReference type="ARBA" id="ARBA00013029"/>
    </source>
</evidence>
<dbReference type="PANTHER" id="PTHR11985">
    <property type="entry name" value="GLYCEROL-3-PHOSPHATE DEHYDROGENASE"/>
    <property type="match status" value="1"/>
</dbReference>
<evidence type="ECO:0000313" key="15">
    <source>
        <dbReference type="Proteomes" id="UP000242367"/>
    </source>
</evidence>
<accession>A0A2P4UJU3</accession>
<evidence type="ECO:0000259" key="13">
    <source>
        <dbReference type="Pfam" id="PF16901"/>
    </source>
</evidence>
<evidence type="ECO:0000256" key="3">
    <source>
        <dbReference type="ARBA" id="ARBA00007330"/>
    </source>
</evidence>
<dbReference type="Pfam" id="PF01266">
    <property type="entry name" value="DAO"/>
    <property type="match status" value="1"/>
</dbReference>
<dbReference type="Gene3D" id="1.10.8.870">
    <property type="entry name" value="Alpha-glycerophosphate oxidase, cap domain"/>
    <property type="match status" value="1"/>
</dbReference>
<dbReference type="GO" id="GO:0046168">
    <property type="term" value="P:glycerol-3-phosphate catabolic process"/>
    <property type="evidence" value="ECO:0007669"/>
    <property type="project" value="TreeGrafter"/>
</dbReference>
<comment type="catalytic activity">
    <reaction evidence="10">
        <text>a quinone + sn-glycerol 3-phosphate = dihydroxyacetone phosphate + a quinol</text>
        <dbReference type="Rhea" id="RHEA:18977"/>
        <dbReference type="ChEBI" id="CHEBI:24646"/>
        <dbReference type="ChEBI" id="CHEBI:57597"/>
        <dbReference type="ChEBI" id="CHEBI:57642"/>
        <dbReference type="ChEBI" id="CHEBI:132124"/>
        <dbReference type="EC" id="1.1.5.3"/>
    </reaction>
</comment>